<dbReference type="Gene3D" id="1.10.1200.10">
    <property type="entry name" value="ACP-like"/>
    <property type="match status" value="1"/>
</dbReference>
<reference evidence="3" key="1">
    <citation type="submission" date="2016-10" db="EMBL/GenBank/DDBJ databases">
        <authorList>
            <person name="Varghese N."/>
            <person name="Submissions S."/>
        </authorList>
    </citation>
    <scope>NUCLEOTIDE SEQUENCE [LARGE SCALE GENOMIC DNA]</scope>
    <source>
        <strain evidence="3">M83</strain>
    </source>
</reference>
<dbReference type="InterPro" id="IPR036736">
    <property type="entry name" value="ACP-like_sf"/>
</dbReference>
<name>A0A1G9TA79_9FIRM</name>
<dbReference type="InterPro" id="IPR009081">
    <property type="entry name" value="PP-bd_ACP"/>
</dbReference>
<evidence type="ECO:0000313" key="2">
    <source>
        <dbReference type="EMBL" id="SDM44607.1"/>
    </source>
</evidence>
<protein>
    <submittedName>
        <fullName evidence="2">Acyl carrier protein</fullName>
    </submittedName>
</protein>
<dbReference type="Proteomes" id="UP000187651">
    <property type="component" value="Unassembled WGS sequence"/>
</dbReference>
<evidence type="ECO:0000313" key="3">
    <source>
        <dbReference type="Proteomes" id="UP000187651"/>
    </source>
</evidence>
<dbReference type="Pfam" id="PF00550">
    <property type="entry name" value="PP-binding"/>
    <property type="match status" value="1"/>
</dbReference>
<keyword evidence="3" id="KW-1185">Reference proteome</keyword>
<dbReference type="AlphaFoldDB" id="A0A1G9TA79"/>
<feature type="domain" description="Carrier" evidence="1">
    <location>
        <begin position="1"/>
        <end position="80"/>
    </location>
</feature>
<dbReference type="PROSITE" id="PS50075">
    <property type="entry name" value="CARRIER"/>
    <property type="match status" value="1"/>
</dbReference>
<dbReference type="EMBL" id="FNHZ01000001">
    <property type="protein sequence ID" value="SDM44607.1"/>
    <property type="molecule type" value="Genomic_DNA"/>
</dbReference>
<dbReference type="SUPFAM" id="SSF47336">
    <property type="entry name" value="ACP-like"/>
    <property type="match status" value="1"/>
</dbReference>
<sequence>MDVLEIKKTIKETLRGMMEDKNIEIGDDDFFYEDLGADSIMIVQVFLTCQEKFGVTLADELNLMEPVSVNSMTDLVLSKLQEKAS</sequence>
<dbReference type="RefSeq" id="WP_074520572.1">
    <property type="nucleotide sequence ID" value="NZ_FNHZ01000001.1"/>
</dbReference>
<accession>A0A1G9TA79</accession>
<gene>
    <name evidence="2" type="ORF">SAMN05216544_0277</name>
</gene>
<dbReference type="OrthoDB" id="9804551at2"/>
<evidence type="ECO:0000259" key="1">
    <source>
        <dbReference type="PROSITE" id="PS50075"/>
    </source>
</evidence>
<organism evidence="2 3">
    <name type="scientific">Lachnospira pectinoschiza</name>
    <dbReference type="NCBI Taxonomy" id="28052"/>
    <lineage>
        <taxon>Bacteria</taxon>
        <taxon>Bacillati</taxon>
        <taxon>Bacillota</taxon>
        <taxon>Clostridia</taxon>
        <taxon>Lachnospirales</taxon>
        <taxon>Lachnospiraceae</taxon>
        <taxon>Lachnospira</taxon>
    </lineage>
</organism>
<proteinExistence type="predicted"/>